<name>A0A218XXC3_PUNGR</name>
<gene>
    <name evidence="3" type="ORF">CDL15_Pgr024381</name>
</gene>
<proteinExistence type="predicted"/>
<evidence type="ECO:0000256" key="1">
    <source>
        <dbReference type="SAM" id="Phobius"/>
    </source>
</evidence>
<accession>A0A218XXC3</accession>
<reference evidence="4" key="1">
    <citation type="journal article" date="2017" name="Plant J.">
        <title>The pomegranate (Punica granatum L.) genome and the genomics of punicalagin biosynthesis.</title>
        <authorList>
            <person name="Qin G."/>
            <person name="Xu C."/>
            <person name="Ming R."/>
            <person name="Tang H."/>
            <person name="Guyot R."/>
            <person name="Kramer E.M."/>
            <person name="Hu Y."/>
            <person name="Yi X."/>
            <person name="Qi Y."/>
            <person name="Xu X."/>
            <person name="Gao Z."/>
            <person name="Pan H."/>
            <person name="Jian J."/>
            <person name="Tian Y."/>
            <person name="Yue Z."/>
            <person name="Xu Y."/>
        </authorList>
    </citation>
    <scope>NUCLEOTIDE SEQUENCE [LARGE SCALE GENOMIC DNA]</scope>
    <source>
        <strain evidence="4">cv. Dabenzi</strain>
    </source>
</reference>
<keyword evidence="1" id="KW-0812">Transmembrane</keyword>
<feature type="transmembrane region" description="Helical" evidence="1">
    <location>
        <begin position="130"/>
        <end position="154"/>
    </location>
</feature>
<feature type="chain" id="PRO_5012352274" evidence="2">
    <location>
        <begin position="18"/>
        <end position="176"/>
    </location>
</feature>
<feature type="signal peptide" evidence="2">
    <location>
        <begin position="1"/>
        <end position="17"/>
    </location>
</feature>
<protein>
    <submittedName>
        <fullName evidence="3">Uncharacterized protein</fullName>
    </submittedName>
</protein>
<keyword evidence="1" id="KW-1133">Transmembrane helix</keyword>
<dbReference type="AlphaFoldDB" id="A0A218XXC3"/>
<keyword evidence="2" id="KW-0732">Signal</keyword>
<evidence type="ECO:0000313" key="3">
    <source>
        <dbReference type="EMBL" id="OWM89633.1"/>
    </source>
</evidence>
<comment type="caution">
    <text evidence="3">The sequence shown here is derived from an EMBL/GenBank/DDBJ whole genome shotgun (WGS) entry which is preliminary data.</text>
</comment>
<organism evidence="3 4">
    <name type="scientific">Punica granatum</name>
    <name type="common">Pomegranate</name>
    <dbReference type="NCBI Taxonomy" id="22663"/>
    <lineage>
        <taxon>Eukaryota</taxon>
        <taxon>Viridiplantae</taxon>
        <taxon>Streptophyta</taxon>
        <taxon>Embryophyta</taxon>
        <taxon>Tracheophyta</taxon>
        <taxon>Spermatophyta</taxon>
        <taxon>Magnoliopsida</taxon>
        <taxon>eudicotyledons</taxon>
        <taxon>Gunneridae</taxon>
        <taxon>Pentapetalae</taxon>
        <taxon>rosids</taxon>
        <taxon>malvids</taxon>
        <taxon>Myrtales</taxon>
        <taxon>Lythraceae</taxon>
        <taxon>Punica</taxon>
    </lineage>
</organism>
<keyword evidence="1" id="KW-0472">Membrane</keyword>
<evidence type="ECO:0000313" key="4">
    <source>
        <dbReference type="Proteomes" id="UP000197138"/>
    </source>
</evidence>
<dbReference type="Proteomes" id="UP000197138">
    <property type="component" value="Unassembled WGS sequence"/>
</dbReference>
<sequence>MIAGLVIVSSLLFFASSLYFKPVLEQGLLQTLQILGRGPCVFPDGNLPFPPRLMRNVSTLLGKRRGRESLQQFDSPWTYVAFSIASAGDLSHDSCRACFVGTLRAEALLTFEVFARLSDFRAKFRAPISMLYVTFFSVCFLVRSIWIVIVYSLILRKVSGNNFEYVVTFLLTEQAL</sequence>
<dbReference type="EMBL" id="MTKT01000666">
    <property type="protein sequence ID" value="OWM89633.1"/>
    <property type="molecule type" value="Genomic_DNA"/>
</dbReference>
<evidence type="ECO:0000256" key="2">
    <source>
        <dbReference type="SAM" id="SignalP"/>
    </source>
</evidence>